<organism evidence="2 3">
    <name type="scientific">Aspergillus campestris (strain IBT 28561)</name>
    <dbReference type="NCBI Taxonomy" id="1392248"/>
    <lineage>
        <taxon>Eukaryota</taxon>
        <taxon>Fungi</taxon>
        <taxon>Dikarya</taxon>
        <taxon>Ascomycota</taxon>
        <taxon>Pezizomycotina</taxon>
        <taxon>Eurotiomycetes</taxon>
        <taxon>Eurotiomycetidae</taxon>
        <taxon>Eurotiales</taxon>
        <taxon>Aspergillaceae</taxon>
        <taxon>Aspergillus</taxon>
        <taxon>Aspergillus subgen. Circumdati</taxon>
    </lineage>
</organism>
<evidence type="ECO:0000313" key="3">
    <source>
        <dbReference type="Proteomes" id="UP000234254"/>
    </source>
</evidence>
<dbReference type="EMBL" id="MSFM01000009">
    <property type="protein sequence ID" value="PKY02703.1"/>
    <property type="molecule type" value="Genomic_DNA"/>
</dbReference>
<evidence type="ECO:0000313" key="2">
    <source>
        <dbReference type="EMBL" id="PKY02703.1"/>
    </source>
</evidence>
<sequence length="83" mass="9934">MKGHPVEPGFHIYLFLTFLLYVMAHMVGPVRSVFLHVFHHFICTFSMYLCGQRWPIYTTSQIWLPHHLTNIDPINQFHIPQRK</sequence>
<protein>
    <submittedName>
        <fullName evidence="2">Uncharacterized protein</fullName>
    </submittedName>
</protein>
<dbReference type="RefSeq" id="XP_024691297.1">
    <property type="nucleotide sequence ID" value="XM_024833010.1"/>
</dbReference>
<dbReference type="VEuPathDB" id="FungiDB:P168DRAFT_190201"/>
<gene>
    <name evidence="2" type="ORF">P168DRAFT_190201</name>
</gene>
<keyword evidence="1" id="KW-0812">Transmembrane</keyword>
<dbReference type="Proteomes" id="UP000234254">
    <property type="component" value="Unassembled WGS sequence"/>
</dbReference>
<dbReference type="GeneID" id="36540534"/>
<accession>A0A2I1CYK2</accession>
<keyword evidence="1" id="KW-0472">Membrane</keyword>
<dbReference type="AlphaFoldDB" id="A0A2I1CYK2"/>
<feature type="transmembrane region" description="Helical" evidence="1">
    <location>
        <begin position="12"/>
        <end position="28"/>
    </location>
</feature>
<keyword evidence="1" id="KW-1133">Transmembrane helix</keyword>
<keyword evidence="3" id="KW-1185">Reference proteome</keyword>
<reference evidence="2" key="1">
    <citation type="submission" date="2016-12" db="EMBL/GenBank/DDBJ databases">
        <title>The genomes of Aspergillus section Nigri reveals drivers in fungal speciation.</title>
        <authorList>
            <consortium name="DOE Joint Genome Institute"/>
            <person name="Vesth T.C."/>
            <person name="Nybo J."/>
            <person name="Theobald S."/>
            <person name="Brandl J."/>
            <person name="Frisvad J.C."/>
            <person name="Nielsen K.F."/>
            <person name="Lyhne E.K."/>
            <person name="Kogle M.E."/>
            <person name="Kuo A."/>
            <person name="Riley R."/>
            <person name="Clum A."/>
            <person name="Nolan M."/>
            <person name="Lipzen A."/>
            <person name="Salamov A."/>
            <person name="Henrissat B."/>
            <person name="Wiebenga A."/>
            <person name="De vries R.P."/>
            <person name="Grigoriev I.V."/>
            <person name="Mortensen U.H."/>
            <person name="Andersen M.R."/>
            <person name="Baker S.E."/>
        </authorList>
    </citation>
    <scope>NUCLEOTIDE SEQUENCE</scope>
    <source>
        <strain evidence="2">IBT 28561</strain>
    </source>
</reference>
<name>A0A2I1CYK2_ASPC2</name>
<evidence type="ECO:0000256" key="1">
    <source>
        <dbReference type="SAM" id="Phobius"/>
    </source>
</evidence>
<proteinExistence type="predicted"/>
<comment type="caution">
    <text evidence="2">The sequence shown here is derived from an EMBL/GenBank/DDBJ whole genome shotgun (WGS) entry which is preliminary data.</text>
</comment>